<dbReference type="eggNOG" id="KOG1164">
    <property type="taxonomic scope" value="Eukaryota"/>
</dbReference>
<dbReference type="Proteomes" id="UP000030645">
    <property type="component" value="Unassembled WGS sequence"/>
</dbReference>
<feature type="transmembrane region" description="Helical" evidence="1">
    <location>
        <begin position="6"/>
        <end position="28"/>
    </location>
</feature>
<feature type="transmembrane region" description="Helical" evidence="1">
    <location>
        <begin position="40"/>
        <end position="61"/>
    </location>
</feature>
<feature type="domain" description="DUF7477" evidence="2">
    <location>
        <begin position="191"/>
        <end position="427"/>
    </location>
</feature>
<dbReference type="STRING" id="981085.W9SBP7"/>
<keyword evidence="4" id="KW-1185">Reference proteome</keyword>
<evidence type="ECO:0000256" key="1">
    <source>
        <dbReference type="SAM" id="Phobius"/>
    </source>
</evidence>
<organism evidence="3 4">
    <name type="scientific">Morus notabilis</name>
    <dbReference type="NCBI Taxonomy" id="981085"/>
    <lineage>
        <taxon>Eukaryota</taxon>
        <taxon>Viridiplantae</taxon>
        <taxon>Streptophyta</taxon>
        <taxon>Embryophyta</taxon>
        <taxon>Tracheophyta</taxon>
        <taxon>Spermatophyta</taxon>
        <taxon>Magnoliopsida</taxon>
        <taxon>eudicotyledons</taxon>
        <taxon>Gunneridae</taxon>
        <taxon>Pentapetalae</taxon>
        <taxon>rosids</taxon>
        <taxon>fabids</taxon>
        <taxon>Rosales</taxon>
        <taxon>Moraceae</taxon>
        <taxon>Moreae</taxon>
        <taxon>Morus</taxon>
    </lineage>
</organism>
<dbReference type="InterPro" id="IPR053258">
    <property type="entry name" value="Ca-permeable_cation_channel"/>
</dbReference>
<dbReference type="PANTHER" id="PTHR34115:SF13">
    <property type="entry name" value="RPB1A"/>
    <property type="match status" value="1"/>
</dbReference>
<dbReference type="AlphaFoldDB" id="W9SBP7"/>
<keyword evidence="1" id="KW-1133">Transmembrane helix</keyword>
<keyword evidence="1" id="KW-0472">Membrane</keyword>
<gene>
    <name evidence="3" type="ORF">L484_020211</name>
</gene>
<protein>
    <recommendedName>
        <fullName evidence="2">DUF7477 domain-containing protein</fullName>
    </recommendedName>
</protein>
<accession>W9SBP7</accession>
<keyword evidence="1" id="KW-0812">Transmembrane</keyword>
<dbReference type="PANTHER" id="PTHR34115">
    <property type="entry name" value="PROTEIN, PUTATIVE-RELATED"/>
    <property type="match status" value="1"/>
</dbReference>
<evidence type="ECO:0000259" key="2">
    <source>
        <dbReference type="Pfam" id="PF24289"/>
    </source>
</evidence>
<sequence length="431" mass="48472">MFPSARATLVIALHAVVLALIAIFVAVLALKQQNPFKKHYATMVAFLIDVFIYATIVVLSIKLEGFAEEVATNISILLGLLGSELLILIMVPILGWICLVLWVLFLFFIVYRLISGRNRGPPPQKNPSQNQVGIQDHVIIPRPAQQDYNQSQGHAIIPQLAQFQEYNQSQSQDHITIEMTTSQDGPINTEKRWISVYNLWQEKFNQVCHRDVDDSLVFQRIKLAKQDCRRLFITSVASRSNLWALIMNDVIGFSDQVYKLSPNFLPYEWIKEHWNEDFHITAIAGADNGSSLVVMSKGIQLLNQTYKVSDSFPSDYIEDMQKRGYFITAMATSGSKWAVVVSKGAGFSSQYVRFHGDLSDESIRAWSDHGYSITATAATADKVAFVFSRRLGYLVHNKTLSTSDFPDRQITANCSYGFYVSSICYGAPTAL</sequence>
<name>W9SBP7_9ROSA</name>
<evidence type="ECO:0000313" key="4">
    <source>
        <dbReference type="Proteomes" id="UP000030645"/>
    </source>
</evidence>
<dbReference type="Pfam" id="PF24289">
    <property type="entry name" value="DUF7477"/>
    <property type="match status" value="1"/>
</dbReference>
<dbReference type="InterPro" id="IPR055900">
    <property type="entry name" value="DUF7477"/>
</dbReference>
<dbReference type="EMBL" id="KE345280">
    <property type="protein sequence ID" value="EXB97661.1"/>
    <property type="molecule type" value="Genomic_DNA"/>
</dbReference>
<reference evidence="4" key="1">
    <citation type="submission" date="2013-01" db="EMBL/GenBank/DDBJ databases">
        <title>Draft Genome Sequence of a Mulberry Tree, Morus notabilis C.K. Schneid.</title>
        <authorList>
            <person name="He N."/>
            <person name="Zhao S."/>
        </authorList>
    </citation>
    <scope>NUCLEOTIDE SEQUENCE</scope>
</reference>
<feature type="transmembrane region" description="Helical" evidence="1">
    <location>
        <begin position="85"/>
        <end position="111"/>
    </location>
</feature>
<evidence type="ECO:0000313" key="3">
    <source>
        <dbReference type="EMBL" id="EXB97661.1"/>
    </source>
</evidence>
<proteinExistence type="predicted"/>